<dbReference type="RefSeq" id="WP_169404251.1">
    <property type="nucleotide sequence ID" value="NZ_JAADJU010000009.1"/>
</dbReference>
<name>A0A848MN80_9GAMM</name>
<gene>
    <name evidence="1" type="ORF">GW590_16840</name>
</gene>
<dbReference type="InterPro" id="IPR043504">
    <property type="entry name" value="Peptidase_S1_PA_chymotrypsin"/>
</dbReference>
<organism evidence="1 2">
    <name type="scientific">Rouxiella aceris</name>
    <dbReference type="NCBI Taxonomy" id="2703884"/>
    <lineage>
        <taxon>Bacteria</taxon>
        <taxon>Pseudomonadati</taxon>
        <taxon>Pseudomonadota</taxon>
        <taxon>Gammaproteobacteria</taxon>
        <taxon>Enterobacterales</taxon>
        <taxon>Yersiniaceae</taxon>
        <taxon>Rouxiella</taxon>
    </lineage>
</organism>
<evidence type="ECO:0000313" key="1">
    <source>
        <dbReference type="EMBL" id="NMP28531.1"/>
    </source>
</evidence>
<dbReference type="InterPro" id="IPR009003">
    <property type="entry name" value="Peptidase_S1_PA"/>
</dbReference>
<evidence type="ECO:0000313" key="2">
    <source>
        <dbReference type="Proteomes" id="UP000585363"/>
    </source>
</evidence>
<dbReference type="Gene3D" id="2.40.10.10">
    <property type="entry name" value="Trypsin-like serine proteases"/>
    <property type="match status" value="2"/>
</dbReference>
<dbReference type="AlphaFoldDB" id="A0A848MN80"/>
<sequence length="440" mass="50367">MSEDIGSLRASLVQVRSTLTGSGVWVNLGVNDHSYVFTAKHNIDADCIEVYNFKGEKLDANYIGPLGELDISIIKINSRCDNTIKLSLDKSSDLGTDSKCWILGYPKALLKTSDNKDICHSGTILIDHGDIFFRIDENLPHDFDRDHIDGFSGGPILEVNNGSIYLKGIITNSYDNNFSYPRIKGVKLFDIYDALPETIKDEMDCEDYVQNLIEPSIEALQGHIGNYLLDGDFSTKLRRIDLNVLLSCKYFYLPDDMPKLTQHNALLRNNESITSYLHSRILSMIIDEEITNISMNPTFFEGEKVFTIHTTNFTEKSTLIAKLITQDISLEYANAKILIISPNDSDDLSFVQRDRIYKVIANYAEGKEPELYSENFPFNRKKILRDFLETRKKEGVKFSILNIKFLMKMIIDHIDNRLYGEKYDKDLLKQEIAKVLRLYE</sequence>
<dbReference type="SUPFAM" id="SSF50494">
    <property type="entry name" value="Trypsin-like serine proteases"/>
    <property type="match status" value="1"/>
</dbReference>
<keyword evidence="2" id="KW-1185">Reference proteome</keyword>
<protein>
    <submittedName>
        <fullName evidence="1">Trypsin-like peptidase domain-containing protein</fullName>
    </submittedName>
</protein>
<proteinExistence type="predicted"/>
<reference evidence="1 2" key="1">
    <citation type="submission" date="2020-01" db="EMBL/GenBank/DDBJ databases">
        <authorList>
            <person name="Lee S.D."/>
        </authorList>
    </citation>
    <scope>NUCLEOTIDE SEQUENCE [LARGE SCALE GENOMIC DNA]</scope>
    <source>
        <strain evidence="1 2">SAP-1</strain>
    </source>
</reference>
<reference evidence="1 2" key="2">
    <citation type="submission" date="2020-06" db="EMBL/GenBank/DDBJ databases">
        <title>Polyphasic characterization of a Rahnella strain isolated from tree sap.</title>
        <authorList>
            <person name="Kim I.S."/>
        </authorList>
    </citation>
    <scope>NUCLEOTIDE SEQUENCE [LARGE SCALE GENOMIC DNA]</scope>
    <source>
        <strain evidence="1 2">SAP-1</strain>
    </source>
</reference>
<dbReference type="EMBL" id="JAADJU010000009">
    <property type="protein sequence ID" value="NMP28531.1"/>
    <property type="molecule type" value="Genomic_DNA"/>
</dbReference>
<accession>A0A848MN80</accession>
<dbReference type="Proteomes" id="UP000585363">
    <property type="component" value="Unassembled WGS sequence"/>
</dbReference>
<comment type="caution">
    <text evidence="1">The sequence shown here is derived from an EMBL/GenBank/DDBJ whole genome shotgun (WGS) entry which is preliminary data.</text>
</comment>